<sequence length="194" mass="21416">MEESNGVEVVAFSDAAAFENWLAEHHTHREGVWVKVAKKTSGIASVTDDELVDVGLCWGWISGQRRGLDDRYYLQKYGPRRPRGLWSRVNVEKVAALTAAGRMREPGLAEVQRAKEDGRWDRAYASQATAVVPDDLAAALAGDPAARAAFDALDRTTRYLVMLPLLQATTPETRQKRLERAVRDLAKGPQTGEG</sequence>
<evidence type="ECO:0000313" key="1">
    <source>
        <dbReference type="EMBL" id="MBB5934674.1"/>
    </source>
</evidence>
<accession>A0A7W9Q799</accession>
<reference evidence="1 2" key="1">
    <citation type="submission" date="2020-08" db="EMBL/GenBank/DDBJ databases">
        <title>Genomic Encyclopedia of Type Strains, Phase III (KMG-III): the genomes of soil and plant-associated and newly described type strains.</title>
        <authorList>
            <person name="Whitman W."/>
        </authorList>
    </citation>
    <scope>NUCLEOTIDE SEQUENCE [LARGE SCALE GENOMIC DNA]</scope>
    <source>
        <strain evidence="1 2">CECT 8305</strain>
    </source>
</reference>
<dbReference type="AlphaFoldDB" id="A0A7W9Q799"/>
<protein>
    <submittedName>
        <fullName evidence="1">Uncharacterized protein YdeI (YjbR/CyaY-like superfamily)</fullName>
    </submittedName>
</protein>
<comment type="caution">
    <text evidence="1">The sequence shown here is derived from an EMBL/GenBank/DDBJ whole genome shotgun (WGS) entry which is preliminary data.</text>
</comment>
<proteinExistence type="predicted"/>
<dbReference type="Pfam" id="PF13376">
    <property type="entry name" value="OmdA"/>
    <property type="match status" value="1"/>
</dbReference>
<dbReference type="EMBL" id="JACHJL010000003">
    <property type="protein sequence ID" value="MBB5934674.1"/>
    <property type="molecule type" value="Genomic_DNA"/>
</dbReference>
<keyword evidence="2" id="KW-1185">Reference proteome</keyword>
<dbReference type="RefSeq" id="WP_184570358.1">
    <property type="nucleotide sequence ID" value="NZ_JACHJL010000003.1"/>
</dbReference>
<name>A0A7W9Q799_9ACTN</name>
<gene>
    <name evidence="1" type="ORF">FHS42_001721</name>
</gene>
<evidence type="ECO:0000313" key="2">
    <source>
        <dbReference type="Proteomes" id="UP000588098"/>
    </source>
</evidence>
<organism evidence="1 2">
    <name type="scientific">Streptomyces zagrosensis</name>
    <dbReference type="NCBI Taxonomy" id="1042984"/>
    <lineage>
        <taxon>Bacteria</taxon>
        <taxon>Bacillati</taxon>
        <taxon>Actinomycetota</taxon>
        <taxon>Actinomycetes</taxon>
        <taxon>Kitasatosporales</taxon>
        <taxon>Streptomycetaceae</taxon>
        <taxon>Streptomyces</taxon>
    </lineage>
</organism>
<dbReference type="Proteomes" id="UP000588098">
    <property type="component" value="Unassembled WGS sequence"/>
</dbReference>